<protein>
    <submittedName>
        <fullName evidence="1">Uncharacterized protein</fullName>
    </submittedName>
</protein>
<comment type="caution">
    <text evidence="1">The sequence shown here is derived from an EMBL/GenBank/DDBJ whole genome shotgun (WGS) entry which is preliminary data.</text>
</comment>
<sequence>MLLSKLVCFPRITIFYMLMKDSYWLYRMIKSKIFMNILKNQIKGGFRK</sequence>
<organism evidence="1 2">
    <name type="scientific">Brevibacillus panacihumi W25</name>
    <dbReference type="NCBI Taxonomy" id="1408254"/>
    <lineage>
        <taxon>Bacteria</taxon>
        <taxon>Bacillati</taxon>
        <taxon>Bacillota</taxon>
        <taxon>Bacilli</taxon>
        <taxon>Bacillales</taxon>
        <taxon>Paenibacillaceae</taxon>
        <taxon>Brevibacillus</taxon>
    </lineage>
</organism>
<dbReference type="EMBL" id="AYJU01000017">
    <property type="protein sequence ID" value="EST53845.1"/>
    <property type="molecule type" value="Genomic_DNA"/>
</dbReference>
<evidence type="ECO:0000313" key="1">
    <source>
        <dbReference type="EMBL" id="EST53845.1"/>
    </source>
</evidence>
<accession>V6M7H8</accession>
<keyword evidence="2" id="KW-1185">Reference proteome</keyword>
<dbReference type="HOGENOM" id="CLU_3150233_0_0_9"/>
<dbReference type="Proteomes" id="UP000017973">
    <property type="component" value="Unassembled WGS sequence"/>
</dbReference>
<name>V6M7H8_9BACL</name>
<gene>
    <name evidence="1" type="ORF">T458_18460</name>
</gene>
<dbReference type="STRING" id="1408254.T458_18460"/>
<proteinExistence type="predicted"/>
<reference evidence="1 2" key="1">
    <citation type="journal article" date="2014" name="Genome Announc.">
        <title>Draft Genome Sequence of Brevibacillus panacihumi Strain W25, a Halotolerant Hydrocarbon-Degrading Bacterium.</title>
        <authorList>
            <person name="Wang X."/>
            <person name="Jin D."/>
            <person name="Zhou L."/>
            <person name="Wu L."/>
            <person name="An W."/>
            <person name="Chen Y."/>
            <person name="Zhao L."/>
        </authorList>
    </citation>
    <scope>NUCLEOTIDE SEQUENCE [LARGE SCALE GENOMIC DNA]</scope>
    <source>
        <strain evidence="1 2">W25</strain>
    </source>
</reference>
<evidence type="ECO:0000313" key="2">
    <source>
        <dbReference type="Proteomes" id="UP000017973"/>
    </source>
</evidence>
<dbReference type="AlphaFoldDB" id="V6M7H8"/>